<keyword evidence="4" id="KW-1185">Reference proteome</keyword>
<feature type="compositionally biased region" description="Low complexity" evidence="1">
    <location>
        <begin position="633"/>
        <end position="643"/>
    </location>
</feature>
<keyword evidence="2" id="KW-1133">Transmembrane helix</keyword>
<comment type="caution">
    <text evidence="3">The sequence shown here is derived from an EMBL/GenBank/DDBJ whole genome shotgun (WGS) entry which is preliminary data.</text>
</comment>
<dbReference type="OrthoDB" id="10251809at2759"/>
<feature type="region of interest" description="Disordered" evidence="1">
    <location>
        <begin position="379"/>
        <end position="401"/>
    </location>
</feature>
<evidence type="ECO:0000256" key="2">
    <source>
        <dbReference type="SAM" id="Phobius"/>
    </source>
</evidence>
<sequence>MAFTKVDTKFFIQGGFSNGNFTSQFVDLELSASWTTSSPIWDTLPTGGPLVSHHTMVYVAPEHAAALGTGKKGYLLTIGGSAPPTLPSFWNTYDLDSGTWAARNFSTPYQALEGHTAVSSPTTGLVYIIGGFWNVTNTVPVAPAVNNSITIFNPVTGTIVHQSLASPQESLTDASAVWSNVTNTILVFGGSRAASNLLSLSGLDMANVIEYDPVSFSSTRRSTTGNIPTRVLDHCTAISDDGSMVVVFGGSTDSKTTSDDLFVLNLGNNTWKQGASASMRRTRMSCGFHSNQFFAWGGSSDQNSNTMHDVVPIVYDIAHNAWTDRYYADGPPSSNPSGQDNPDAPDKKTSLAAIIGGAVGAAVLIGCIAAFILYRRKRRDQKNKAEDDDDNRINRHARAHEARRQRYSAVGAIDDSDIDGSNYINERPLSNIPSLDHYATAAALQRPYHGGNVQSGYWDNLGNYQGPDAQMRPLSGTNVALAENMYDDPLSAAGVYGGPIPASPPPMQWQQQSHVIPQHNYGIPQQSQDFPLQSQGIPQQSQIIPQQIQGLQQSSLQQQQWGNYAPASYYYGSSAEDPRISMVSQGHAPHAQITGASPQSSTGGYVDHNSVRDSNSNFSDTKTNSSTRNPQSITPKTPITNNYIPPPPHHT</sequence>
<name>A0A9P6MUM7_9FUNG</name>
<dbReference type="CDD" id="cd12087">
    <property type="entry name" value="TM_EGFR-like"/>
    <property type="match status" value="1"/>
</dbReference>
<evidence type="ECO:0000256" key="1">
    <source>
        <dbReference type="SAM" id="MobiDB-lite"/>
    </source>
</evidence>
<gene>
    <name evidence="3" type="ORF">BGZ80_010669</name>
</gene>
<dbReference type="SUPFAM" id="SSF117281">
    <property type="entry name" value="Kelch motif"/>
    <property type="match status" value="1"/>
</dbReference>
<feature type="region of interest" description="Disordered" evidence="1">
    <location>
        <begin position="583"/>
        <end position="651"/>
    </location>
</feature>
<evidence type="ECO:0008006" key="5">
    <source>
        <dbReference type="Google" id="ProtNLM"/>
    </source>
</evidence>
<dbReference type="InterPro" id="IPR006652">
    <property type="entry name" value="Kelch_1"/>
</dbReference>
<dbReference type="SMART" id="SM00612">
    <property type="entry name" value="Kelch"/>
    <property type="match status" value="1"/>
</dbReference>
<dbReference type="Proteomes" id="UP000703661">
    <property type="component" value="Unassembled WGS sequence"/>
</dbReference>
<feature type="transmembrane region" description="Helical" evidence="2">
    <location>
        <begin position="351"/>
        <end position="374"/>
    </location>
</feature>
<reference evidence="3" key="1">
    <citation type="journal article" date="2020" name="Fungal Divers.">
        <title>Resolving the Mortierellaceae phylogeny through synthesis of multi-gene phylogenetics and phylogenomics.</title>
        <authorList>
            <person name="Vandepol N."/>
            <person name="Liber J."/>
            <person name="Desiro A."/>
            <person name="Na H."/>
            <person name="Kennedy M."/>
            <person name="Barry K."/>
            <person name="Grigoriev I.V."/>
            <person name="Miller A.N."/>
            <person name="O'Donnell K."/>
            <person name="Stajich J.E."/>
            <person name="Bonito G."/>
        </authorList>
    </citation>
    <scope>NUCLEOTIDE SEQUENCE</scope>
    <source>
        <strain evidence="3">NRRL 2769</strain>
    </source>
</reference>
<feature type="compositionally biased region" description="Polar residues" evidence="1">
    <location>
        <begin position="594"/>
        <end position="603"/>
    </location>
</feature>
<evidence type="ECO:0000313" key="4">
    <source>
        <dbReference type="Proteomes" id="UP000703661"/>
    </source>
</evidence>
<evidence type="ECO:0000313" key="3">
    <source>
        <dbReference type="EMBL" id="KAG0014066.1"/>
    </source>
</evidence>
<organism evidence="3 4">
    <name type="scientific">Entomortierella chlamydospora</name>
    <dbReference type="NCBI Taxonomy" id="101097"/>
    <lineage>
        <taxon>Eukaryota</taxon>
        <taxon>Fungi</taxon>
        <taxon>Fungi incertae sedis</taxon>
        <taxon>Mucoromycota</taxon>
        <taxon>Mortierellomycotina</taxon>
        <taxon>Mortierellomycetes</taxon>
        <taxon>Mortierellales</taxon>
        <taxon>Mortierellaceae</taxon>
        <taxon>Entomortierella</taxon>
    </lineage>
</organism>
<dbReference type="InterPro" id="IPR015915">
    <property type="entry name" value="Kelch-typ_b-propeller"/>
</dbReference>
<dbReference type="Pfam" id="PF24681">
    <property type="entry name" value="Kelch_KLHDC2_KLHL20_DRC7"/>
    <property type="match status" value="1"/>
</dbReference>
<dbReference type="AlphaFoldDB" id="A0A9P6MUM7"/>
<protein>
    <recommendedName>
        <fullName evidence="5">Galactose oxidase</fullName>
    </recommendedName>
</protein>
<dbReference type="PANTHER" id="PTHR23244">
    <property type="entry name" value="KELCH REPEAT DOMAIN"/>
    <property type="match status" value="1"/>
</dbReference>
<feature type="compositionally biased region" description="Low complexity" evidence="1">
    <location>
        <begin position="531"/>
        <end position="541"/>
    </location>
</feature>
<accession>A0A9P6MUM7</accession>
<keyword evidence="2" id="KW-0472">Membrane</keyword>
<feature type="region of interest" description="Disordered" evidence="1">
    <location>
        <begin position="521"/>
        <end position="541"/>
    </location>
</feature>
<dbReference type="EMBL" id="JAAAID010000769">
    <property type="protein sequence ID" value="KAG0014066.1"/>
    <property type="molecule type" value="Genomic_DNA"/>
</dbReference>
<proteinExistence type="predicted"/>
<feature type="compositionally biased region" description="Polar residues" evidence="1">
    <location>
        <begin position="612"/>
        <end position="632"/>
    </location>
</feature>
<dbReference type="Gene3D" id="2.120.10.80">
    <property type="entry name" value="Kelch-type beta propeller"/>
    <property type="match status" value="2"/>
</dbReference>
<keyword evidence="2" id="KW-0812">Transmembrane</keyword>